<evidence type="ECO:0000313" key="1">
    <source>
        <dbReference type="EMBL" id="SIO02987.1"/>
    </source>
</evidence>
<reference evidence="2" key="1">
    <citation type="submission" date="2016-12" db="EMBL/GenBank/DDBJ databases">
        <authorList>
            <person name="Varghese N."/>
            <person name="Submissions S."/>
        </authorList>
    </citation>
    <scope>NUCLEOTIDE SEQUENCE [LARGE SCALE GENOMIC DNA]</scope>
    <source>
        <strain evidence="2">DSM 16779</strain>
    </source>
</reference>
<dbReference type="OrthoDB" id="1422036at2"/>
<sequence>MKSIFSLLIFLFFSNYCHAHKPKVKVERFGSVKTFFRSGFNFGDKIIESQEMKIHIIGKLSQIISKRLNLKDTLMIEYDRSYNKNKLTILENDNSNYKVLGLTEGSVIKSNEKGIAVRIIAENVNITDVLKLVEYTILNRKKINKFLIPTDHNYSYNDENIITVLANSDDFIQKITKKQSNLIDEIINNEVELLNNGFSKTKISWKNGEFIFGINDIPPTKGNYLKLETEKYTIKDFKYYVENTWNDFFVIFNDSNCFTYFDGRKENTFSQKLDEKISDFYPFRLNKDKISNKILLIPFNNDSLYVYKINKKLLQKIE</sequence>
<protein>
    <submittedName>
        <fullName evidence="1">Uncharacterized protein</fullName>
    </submittedName>
</protein>
<dbReference type="Proteomes" id="UP000184782">
    <property type="component" value="Unassembled WGS sequence"/>
</dbReference>
<evidence type="ECO:0000313" key="2">
    <source>
        <dbReference type="Proteomes" id="UP000184782"/>
    </source>
</evidence>
<gene>
    <name evidence="1" type="ORF">SAMN05421769_1895</name>
</gene>
<dbReference type="AlphaFoldDB" id="A0A1N6G650"/>
<accession>A0A1N6G650</accession>
<dbReference type="RefSeq" id="WP_074230000.1">
    <property type="nucleotide sequence ID" value="NZ_FSRQ01000001.1"/>
</dbReference>
<proteinExistence type="predicted"/>
<dbReference type="EMBL" id="FSRQ01000001">
    <property type="protein sequence ID" value="SIO02987.1"/>
    <property type="molecule type" value="Genomic_DNA"/>
</dbReference>
<name>A0A1N6G650_9FLAO</name>
<keyword evidence="2" id="KW-1185">Reference proteome</keyword>
<organism evidence="1 2">
    <name type="scientific">Chryseobacterium scophthalmum</name>
    <dbReference type="NCBI Taxonomy" id="59733"/>
    <lineage>
        <taxon>Bacteria</taxon>
        <taxon>Pseudomonadati</taxon>
        <taxon>Bacteroidota</taxon>
        <taxon>Flavobacteriia</taxon>
        <taxon>Flavobacteriales</taxon>
        <taxon>Weeksellaceae</taxon>
        <taxon>Chryseobacterium group</taxon>
        <taxon>Chryseobacterium</taxon>
    </lineage>
</organism>